<name>A0A1W0WBJ7_HYPEX</name>
<gene>
    <name evidence="1" type="ORF">BV898_13177</name>
</gene>
<protein>
    <submittedName>
        <fullName evidence="1">Uncharacterized protein</fullName>
    </submittedName>
</protein>
<dbReference type="Proteomes" id="UP000192578">
    <property type="component" value="Unassembled WGS sequence"/>
</dbReference>
<proteinExistence type="predicted"/>
<evidence type="ECO:0000313" key="1">
    <source>
        <dbReference type="EMBL" id="OQV12533.1"/>
    </source>
</evidence>
<organism evidence="1 2">
    <name type="scientific">Hypsibius exemplaris</name>
    <name type="common">Freshwater tardigrade</name>
    <dbReference type="NCBI Taxonomy" id="2072580"/>
    <lineage>
        <taxon>Eukaryota</taxon>
        <taxon>Metazoa</taxon>
        <taxon>Ecdysozoa</taxon>
        <taxon>Tardigrada</taxon>
        <taxon>Eutardigrada</taxon>
        <taxon>Parachela</taxon>
        <taxon>Hypsibioidea</taxon>
        <taxon>Hypsibiidae</taxon>
        <taxon>Hypsibius</taxon>
    </lineage>
</organism>
<keyword evidence="2" id="KW-1185">Reference proteome</keyword>
<dbReference type="EMBL" id="MTYJ01000142">
    <property type="protein sequence ID" value="OQV12533.1"/>
    <property type="molecule type" value="Genomic_DNA"/>
</dbReference>
<evidence type="ECO:0000313" key="2">
    <source>
        <dbReference type="Proteomes" id="UP000192578"/>
    </source>
</evidence>
<comment type="caution">
    <text evidence="1">The sequence shown here is derived from an EMBL/GenBank/DDBJ whole genome shotgun (WGS) entry which is preliminary data.</text>
</comment>
<reference evidence="2" key="1">
    <citation type="submission" date="2017-01" db="EMBL/GenBank/DDBJ databases">
        <title>Comparative genomics of anhydrobiosis in the tardigrade Hypsibius dujardini.</title>
        <authorList>
            <person name="Yoshida Y."/>
            <person name="Koutsovoulos G."/>
            <person name="Laetsch D."/>
            <person name="Stevens L."/>
            <person name="Kumar S."/>
            <person name="Horikawa D."/>
            <person name="Ishino K."/>
            <person name="Komine S."/>
            <person name="Tomita M."/>
            <person name="Blaxter M."/>
            <person name="Arakawa K."/>
        </authorList>
    </citation>
    <scope>NUCLEOTIDE SEQUENCE [LARGE SCALE GENOMIC DNA]</scope>
    <source>
        <strain evidence="2">Z151</strain>
    </source>
</reference>
<sequence>MGEKTNRRQFITLMMTQMNPHYPHGPSSQVIVRIVWSSLHASMVILLFAVLSKAPYLLHVEPWVASPTVVRLFLTGLSALPDGITPTPGIDDVSPPRNNIGKDRIADKQPCEGYVRRHDSHDILVQRKYQGKLTIRRGSHHGLHLIDDEQGKVPNLMVQQSK</sequence>
<accession>A0A1W0WBJ7</accession>
<dbReference type="AlphaFoldDB" id="A0A1W0WBJ7"/>